<dbReference type="AlphaFoldDB" id="C4J2T4"/>
<organism evidence="1">
    <name type="scientific">Zea mays</name>
    <name type="common">Maize</name>
    <dbReference type="NCBI Taxonomy" id="4577"/>
    <lineage>
        <taxon>Eukaryota</taxon>
        <taxon>Viridiplantae</taxon>
        <taxon>Streptophyta</taxon>
        <taxon>Embryophyta</taxon>
        <taxon>Tracheophyta</taxon>
        <taxon>Spermatophyta</taxon>
        <taxon>Magnoliopsida</taxon>
        <taxon>Liliopsida</taxon>
        <taxon>Poales</taxon>
        <taxon>Poaceae</taxon>
        <taxon>PACMAD clade</taxon>
        <taxon>Panicoideae</taxon>
        <taxon>Andropogonodae</taxon>
        <taxon>Andropogoneae</taxon>
        <taxon>Tripsacinae</taxon>
        <taxon>Zea</taxon>
    </lineage>
</organism>
<accession>C4J2T4</accession>
<dbReference type="HOGENOM" id="CLU_2625566_0_0_1"/>
<name>C4J2T4_MAIZE</name>
<evidence type="ECO:0000313" key="1">
    <source>
        <dbReference type="EMBL" id="ACR35484.1"/>
    </source>
</evidence>
<proteinExistence type="evidence at transcript level"/>
<reference evidence="1" key="2">
    <citation type="submission" date="2012-06" db="EMBL/GenBank/DDBJ databases">
        <authorList>
            <person name="Yu Y."/>
            <person name="Currie J."/>
            <person name="Lomeli R."/>
            <person name="Angelova A."/>
            <person name="Collura K."/>
            <person name="Wissotski M."/>
            <person name="Campos D."/>
            <person name="Kudrna D."/>
            <person name="Golser W."/>
            <person name="Ashely E."/>
            <person name="Descour A."/>
            <person name="Fernandes J."/>
            <person name="Soderlund C."/>
            <person name="Walbot V."/>
        </authorList>
    </citation>
    <scope>NUCLEOTIDE SEQUENCE</scope>
    <source>
        <strain evidence="1">B73</strain>
    </source>
</reference>
<protein>
    <submittedName>
        <fullName evidence="1">Uncharacterized protein</fullName>
    </submittedName>
</protein>
<dbReference type="EMBL" id="BT085131">
    <property type="protein sequence ID" value="ACR35484.1"/>
    <property type="molecule type" value="mRNA"/>
</dbReference>
<sequence length="78" mass="8912">MITSCHHTMKRYMRSSTVNFVAVPLGTLLAERRFHHLSLFLLPGGTFSKIVTPITTQQLLNLLCDLMKSVLYVQKYLS</sequence>
<reference evidence="1" key="1">
    <citation type="journal article" date="2009" name="PLoS Genet.">
        <title>Sequencing, mapping, and analysis of 27,455 maize full-length cDNAs.</title>
        <authorList>
            <person name="Soderlund C."/>
            <person name="Descour A."/>
            <person name="Kudrna D."/>
            <person name="Bomhoff M."/>
            <person name="Boyd L."/>
            <person name="Currie J."/>
            <person name="Angelova A."/>
            <person name="Collura K."/>
            <person name="Wissotski M."/>
            <person name="Ashley E."/>
            <person name="Morrow D."/>
            <person name="Fernandes J."/>
            <person name="Walbot V."/>
            <person name="Yu Y."/>
        </authorList>
    </citation>
    <scope>NUCLEOTIDE SEQUENCE</scope>
    <source>
        <strain evidence="1">B73</strain>
    </source>
</reference>